<dbReference type="InterPro" id="IPR000418">
    <property type="entry name" value="Ets_dom"/>
</dbReference>
<dbReference type="InterPro" id="IPR036388">
    <property type="entry name" value="WH-like_DNA-bd_sf"/>
</dbReference>
<reference evidence="8" key="1">
    <citation type="submission" date="2018-11" db="EMBL/GenBank/DDBJ databases">
        <authorList>
            <person name="Alioto T."/>
            <person name="Alioto T."/>
        </authorList>
    </citation>
    <scope>NUCLEOTIDE SEQUENCE</scope>
</reference>
<dbReference type="GO" id="GO:0005634">
    <property type="term" value="C:nucleus"/>
    <property type="evidence" value="ECO:0007669"/>
    <property type="project" value="UniProtKB-SubCell"/>
</dbReference>
<dbReference type="SUPFAM" id="SSF46785">
    <property type="entry name" value="Winged helix' DNA-binding domain"/>
    <property type="match status" value="1"/>
</dbReference>
<dbReference type="Gene3D" id="1.10.10.10">
    <property type="entry name" value="Winged helix-like DNA-binding domain superfamily/Winged helix DNA-binding domain"/>
    <property type="match status" value="1"/>
</dbReference>
<feature type="domain" description="ETS" evidence="7">
    <location>
        <begin position="113"/>
        <end position="193"/>
    </location>
</feature>
<dbReference type="Proteomes" id="UP000596742">
    <property type="component" value="Unassembled WGS sequence"/>
</dbReference>
<gene>
    <name evidence="8" type="ORF">MGAL_10B092638</name>
</gene>
<dbReference type="Pfam" id="PF00178">
    <property type="entry name" value="Ets"/>
    <property type="match status" value="1"/>
</dbReference>
<evidence type="ECO:0000256" key="6">
    <source>
        <dbReference type="SAM" id="MobiDB-lite"/>
    </source>
</evidence>
<comment type="similarity">
    <text evidence="2 5">Belongs to the ETS family.</text>
</comment>
<evidence type="ECO:0000313" key="9">
    <source>
        <dbReference type="Proteomes" id="UP000596742"/>
    </source>
</evidence>
<dbReference type="GO" id="GO:0043565">
    <property type="term" value="F:sequence-specific DNA binding"/>
    <property type="evidence" value="ECO:0007669"/>
    <property type="project" value="InterPro"/>
</dbReference>
<feature type="region of interest" description="Disordered" evidence="6">
    <location>
        <begin position="35"/>
        <end position="62"/>
    </location>
</feature>
<evidence type="ECO:0000313" key="8">
    <source>
        <dbReference type="EMBL" id="VDI40513.1"/>
    </source>
</evidence>
<dbReference type="OrthoDB" id="10067219at2759"/>
<dbReference type="InterPro" id="IPR046328">
    <property type="entry name" value="ETS_fam"/>
</dbReference>
<comment type="caution">
    <text evidence="8">The sequence shown here is derived from an EMBL/GenBank/DDBJ whole genome shotgun (WGS) entry which is preliminary data.</text>
</comment>
<dbReference type="InterPro" id="IPR036390">
    <property type="entry name" value="WH_DNA-bd_sf"/>
</dbReference>
<accession>A0A8B6EVP4</accession>
<organism evidence="8 9">
    <name type="scientific">Mytilus galloprovincialis</name>
    <name type="common">Mediterranean mussel</name>
    <dbReference type="NCBI Taxonomy" id="29158"/>
    <lineage>
        <taxon>Eukaryota</taxon>
        <taxon>Metazoa</taxon>
        <taxon>Spiralia</taxon>
        <taxon>Lophotrochozoa</taxon>
        <taxon>Mollusca</taxon>
        <taxon>Bivalvia</taxon>
        <taxon>Autobranchia</taxon>
        <taxon>Pteriomorphia</taxon>
        <taxon>Mytilida</taxon>
        <taxon>Mytiloidea</taxon>
        <taxon>Mytilidae</taxon>
        <taxon>Mytilinae</taxon>
        <taxon>Mytilus</taxon>
    </lineage>
</organism>
<evidence type="ECO:0000256" key="4">
    <source>
        <dbReference type="ARBA" id="ARBA00023242"/>
    </source>
</evidence>
<proteinExistence type="inferred from homology"/>
<protein>
    <submittedName>
        <fullName evidence="8">Transcriptional regulator ERG</fullName>
    </submittedName>
</protein>
<keyword evidence="3 5" id="KW-0238">DNA-binding</keyword>
<name>A0A8B6EVP4_MYTGA</name>
<dbReference type="GO" id="GO:0030154">
    <property type="term" value="P:cell differentiation"/>
    <property type="evidence" value="ECO:0007669"/>
    <property type="project" value="TreeGrafter"/>
</dbReference>
<sequence>MISSIEKRGESCNNLQLPYLPALLQTEIEDTMANHRKTPPSYEEHMQRSRSLSGGSNGVEQEDQSSILTDIMECIGSDKQIIPSGDNPELIDGPSAKENLQQLASLLAGSGQVQLWQFLLELLTDNKNSCCIKWEGSTGEFRMTNPEEVARRWGRRKNKPNMNYDKLSRALRYYYDKMFLTKVQGKRYTYKFNFRLLLRANRYLCDEENSSECTSSDYRNFIESSPPPVYSAQSCLGTTQDHYGFNSVYGNLQSYSGYSTNYLQRNWCLQENQGFQYLPVSAQNNCLP</sequence>
<evidence type="ECO:0000256" key="3">
    <source>
        <dbReference type="ARBA" id="ARBA00023125"/>
    </source>
</evidence>
<evidence type="ECO:0000256" key="1">
    <source>
        <dbReference type="ARBA" id="ARBA00004123"/>
    </source>
</evidence>
<dbReference type="FunFam" id="1.10.10.10:FF:000039">
    <property type="entry name" value="Friend leukemia integration 1 transcription factor"/>
    <property type="match status" value="1"/>
</dbReference>
<evidence type="ECO:0000256" key="2">
    <source>
        <dbReference type="ARBA" id="ARBA00005562"/>
    </source>
</evidence>
<dbReference type="EMBL" id="UYJE01005812">
    <property type="protein sequence ID" value="VDI40513.1"/>
    <property type="molecule type" value="Genomic_DNA"/>
</dbReference>
<dbReference type="SMART" id="SM00413">
    <property type="entry name" value="ETS"/>
    <property type="match status" value="1"/>
</dbReference>
<keyword evidence="4 5" id="KW-0539">Nucleus</keyword>
<evidence type="ECO:0000259" key="7">
    <source>
        <dbReference type="PROSITE" id="PS50061"/>
    </source>
</evidence>
<dbReference type="PROSITE" id="PS50061">
    <property type="entry name" value="ETS_DOMAIN_3"/>
    <property type="match status" value="1"/>
</dbReference>
<dbReference type="PROSITE" id="PS00345">
    <property type="entry name" value="ETS_DOMAIN_1"/>
    <property type="match status" value="1"/>
</dbReference>
<dbReference type="PANTHER" id="PTHR11849">
    <property type="entry name" value="ETS"/>
    <property type="match status" value="1"/>
</dbReference>
<comment type="subcellular location">
    <subcellularLocation>
        <location evidence="1 5">Nucleus</location>
    </subcellularLocation>
</comment>
<dbReference type="AlphaFoldDB" id="A0A8B6EVP4"/>
<dbReference type="PROSITE" id="PS00346">
    <property type="entry name" value="ETS_DOMAIN_2"/>
    <property type="match status" value="1"/>
</dbReference>
<dbReference type="PRINTS" id="PR00454">
    <property type="entry name" value="ETSDOMAIN"/>
</dbReference>
<keyword evidence="9" id="KW-1185">Reference proteome</keyword>
<dbReference type="GO" id="GO:0000981">
    <property type="term" value="F:DNA-binding transcription factor activity, RNA polymerase II-specific"/>
    <property type="evidence" value="ECO:0007669"/>
    <property type="project" value="TreeGrafter"/>
</dbReference>
<dbReference type="PANTHER" id="PTHR11849:SF304">
    <property type="entry name" value="DNA-BINDING PROTEIN D-ETS-3"/>
    <property type="match status" value="1"/>
</dbReference>
<evidence type="ECO:0000256" key="5">
    <source>
        <dbReference type="RuleBase" id="RU004019"/>
    </source>
</evidence>